<dbReference type="CDD" id="cd03676">
    <property type="entry name" value="NUDIX_Tnr3_like"/>
    <property type="match status" value="1"/>
</dbReference>
<feature type="region of interest" description="Disordered" evidence="1">
    <location>
        <begin position="13"/>
        <end position="43"/>
    </location>
</feature>
<protein>
    <submittedName>
        <fullName evidence="3">NUDIX domain-containing protein</fullName>
    </submittedName>
</protein>
<dbReference type="Gene3D" id="3.90.79.10">
    <property type="entry name" value="Nucleoside Triphosphate Pyrophosphohydrolase"/>
    <property type="match status" value="1"/>
</dbReference>
<evidence type="ECO:0000259" key="2">
    <source>
        <dbReference type="PROSITE" id="PS51462"/>
    </source>
</evidence>
<dbReference type="Pfam" id="PF00293">
    <property type="entry name" value="NUDIX"/>
    <property type="match status" value="1"/>
</dbReference>
<dbReference type="SUPFAM" id="SSF55811">
    <property type="entry name" value="Nudix"/>
    <property type="match status" value="1"/>
</dbReference>
<dbReference type="InterPro" id="IPR000086">
    <property type="entry name" value="NUDIX_hydrolase_dom"/>
</dbReference>
<name>A0A370FWV9_GLULI</name>
<dbReference type="EMBL" id="QQAW01000016">
    <property type="protein sequence ID" value="RDI34158.1"/>
    <property type="molecule type" value="Genomic_DNA"/>
</dbReference>
<dbReference type="PANTHER" id="PTHR13622">
    <property type="entry name" value="THIAMIN PYROPHOSPHOKINASE"/>
    <property type="match status" value="1"/>
</dbReference>
<dbReference type="Proteomes" id="UP000254958">
    <property type="component" value="Unassembled WGS sequence"/>
</dbReference>
<dbReference type="GO" id="GO:0044715">
    <property type="term" value="F:8-oxo-dGDP phosphatase activity"/>
    <property type="evidence" value="ECO:0007669"/>
    <property type="project" value="TreeGrafter"/>
</dbReference>
<dbReference type="AlphaFoldDB" id="A0A370FWV9"/>
<feature type="domain" description="Nudix hydrolase" evidence="2">
    <location>
        <begin position="154"/>
        <end position="295"/>
    </location>
</feature>
<dbReference type="InterPro" id="IPR015797">
    <property type="entry name" value="NUDIX_hydrolase-like_dom_sf"/>
</dbReference>
<accession>A0A370FWV9</accession>
<dbReference type="PANTHER" id="PTHR13622:SF8">
    <property type="entry name" value="THIAMIN PYROPHOSPHOKINASE 1"/>
    <property type="match status" value="1"/>
</dbReference>
<gene>
    <name evidence="3" type="ORF">C7453_11619</name>
</gene>
<dbReference type="PROSITE" id="PS51462">
    <property type="entry name" value="NUDIX"/>
    <property type="match status" value="1"/>
</dbReference>
<evidence type="ECO:0000256" key="1">
    <source>
        <dbReference type="SAM" id="MobiDB-lite"/>
    </source>
</evidence>
<sequence length="326" mass="35724">MPVDVACEGAFANRHPLSGDRRGRIVTPSPTRYAKPTHKEQTRMSADAAPFLRHLDSCNTARLPGDRTAFRLGTSPAGWVAPTLEPELERRGLRRQDGALVLDDPTRLEALGEALAAEGVYRSHHELFDVAPTADAPPLARIDRGALPLFGLIAHGVHMNGLVRRPDGLHLWIGRRAMNKRLDPGKLDHLVAGGIPAGHTPRQALEKEAAEEAGIPPALIAQATPTGRIRYAMERPEGLRRDVLHCYDLDLPPDFVPVPTDGEVESFSLIPLDEAWRIVRAGDDFKFNVNLVLIDLFLRHGFIDPDSPDGRRLRTGLSGLDNPAFA</sequence>
<keyword evidence="4" id="KW-1185">Reference proteome</keyword>
<reference evidence="3 4" key="1">
    <citation type="submission" date="2018-07" db="EMBL/GenBank/DDBJ databases">
        <title>Genomic Encyclopedia of Type Strains, Phase IV (KMG-IV): sequencing the most valuable type-strain genomes for metagenomic binning, comparative biology and taxonomic classification.</title>
        <authorList>
            <person name="Goeker M."/>
        </authorList>
    </citation>
    <scope>NUCLEOTIDE SEQUENCE [LARGE SCALE GENOMIC DNA]</scope>
    <source>
        <strain evidence="3 4">DSM 5603</strain>
    </source>
</reference>
<comment type="caution">
    <text evidence="3">The sequence shown here is derived from an EMBL/GenBank/DDBJ whole genome shotgun (WGS) entry which is preliminary data.</text>
</comment>
<evidence type="ECO:0000313" key="4">
    <source>
        <dbReference type="Proteomes" id="UP000254958"/>
    </source>
</evidence>
<dbReference type="FunFam" id="3.90.79.10:FF:000019">
    <property type="entry name" value="Thiamin pyrophosphokinase, putative"/>
    <property type="match status" value="1"/>
</dbReference>
<proteinExistence type="predicted"/>
<organism evidence="3 4">
    <name type="scientific">Gluconacetobacter liquefaciens</name>
    <name type="common">Acetobacter liquefaciens</name>
    <dbReference type="NCBI Taxonomy" id="89584"/>
    <lineage>
        <taxon>Bacteria</taxon>
        <taxon>Pseudomonadati</taxon>
        <taxon>Pseudomonadota</taxon>
        <taxon>Alphaproteobacteria</taxon>
        <taxon>Acetobacterales</taxon>
        <taxon>Acetobacteraceae</taxon>
        <taxon>Gluconacetobacter</taxon>
    </lineage>
</organism>
<evidence type="ECO:0000313" key="3">
    <source>
        <dbReference type="EMBL" id="RDI34158.1"/>
    </source>
</evidence>